<comment type="caution">
    <text evidence="2">The sequence shown here is derived from an EMBL/GenBank/DDBJ whole genome shotgun (WGS) entry which is preliminary data.</text>
</comment>
<dbReference type="GO" id="GO:0016787">
    <property type="term" value="F:hydrolase activity"/>
    <property type="evidence" value="ECO:0007669"/>
    <property type="project" value="UniProtKB-KW"/>
</dbReference>
<dbReference type="EMBL" id="JABBNB010000005">
    <property type="protein sequence ID" value="NMO00712.1"/>
    <property type="molecule type" value="Genomic_DNA"/>
</dbReference>
<dbReference type="InterPro" id="IPR002925">
    <property type="entry name" value="Dienelactn_hydro"/>
</dbReference>
<keyword evidence="2" id="KW-0378">Hydrolase</keyword>
<dbReference type="AlphaFoldDB" id="A0A848KR32"/>
<keyword evidence="3" id="KW-1185">Reference proteome</keyword>
<evidence type="ECO:0000313" key="2">
    <source>
        <dbReference type="EMBL" id="NMO00712.1"/>
    </source>
</evidence>
<sequence>MQTVESQWVSIPVGDQSMSAYVSRPTAGGIAHVVLVGFEMFGLTPYVAGVTDRIAALGYTAVAPDFYHRAGDRIELPETDDGRERGFRLVNELTLDGVADDVRACLGHLGRADAPAAMVGLSVGAHIAFGVATRVPLHALALFYPGWLTTSGTGLSRPTPLLELTSRIVANDTEVLFVVGENDKLYAPQDISLIDDRFGADRLHHETVIYPGAPHGFLCEHRDAFRADAAADAFDRMQALLARALG</sequence>
<proteinExistence type="predicted"/>
<gene>
    <name evidence="2" type="ORF">HH308_05720</name>
</gene>
<organism evidence="2 3">
    <name type="scientific">Gordonia asplenii</name>
    <dbReference type="NCBI Taxonomy" id="2725283"/>
    <lineage>
        <taxon>Bacteria</taxon>
        <taxon>Bacillati</taxon>
        <taxon>Actinomycetota</taxon>
        <taxon>Actinomycetes</taxon>
        <taxon>Mycobacteriales</taxon>
        <taxon>Gordoniaceae</taxon>
        <taxon>Gordonia</taxon>
    </lineage>
</organism>
<name>A0A848KR32_9ACTN</name>
<dbReference type="Gene3D" id="3.40.50.1820">
    <property type="entry name" value="alpha/beta hydrolase"/>
    <property type="match status" value="1"/>
</dbReference>
<dbReference type="RefSeq" id="WP_170193228.1">
    <property type="nucleotide sequence ID" value="NZ_JABBNB010000005.1"/>
</dbReference>
<reference evidence="2 3" key="1">
    <citation type="submission" date="2020-04" db="EMBL/GenBank/DDBJ databases">
        <title>Gordonia sp. nov. TBRC 11910.</title>
        <authorList>
            <person name="Suriyachadkun C."/>
        </authorList>
    </citation>
    <scope>NUCLEOTIDE SEQUENCE [LARGE SCALE GENOMIC DNA]</scope>
    <source>
        <strain evidence="2 3">TBRC 11910</strain>
    </source>
</reference>
<evidence type="ECO:0000313" key="3">
    <source>
        <dbReference type="Proteomes" id="UP000550729"/>
    </source>
</evidence>
<accession>A0A848KR32</accession>
<dbReference type="PANTHER" id="PTHR46623">
    <property type="entry name" value="CARBOXYMETHYLENEBUTENOLIDASE-RELATED"/>
    <property type="match status" value="1"/>
</dbReference>
<evidence type="ECO:0000259" key="1">
    <source>
        <dbReference type="Pfam" id="PF01738"/>
    </source>
</evidence>
<dbReference type="InterPro" id="IPR029058">
    <property type="entry name" value="AB_hydrolase_fold"/>
</dbReference>
<protein>
    <submittedName>
        <fullName evidence="2">Dienelactone hydrolase family protein</fullName>
    </submittedName>
</protein>
<dbReference type="Pfam" id="PF01738">
    <property type="entry name" value="DLH"/>
    <property type="match status" value="1"/>
</dbReference>
<dbReference type="InterPro" id="IPR051049">
    <property type="entry name" value="Dienelactone_hydrolase-like"/>
</dbReference>
<feature type="domain" description="Dienelactone hydrolase" evidence="1">
    <location>
        <begin position="18"/>
        <end position="243"/>
    </location>
</feature>
<dbReference type="PANTHER" id="PTHR46623:SF6">
    <property type="entry name" value="ALPHA_BETA-HYDROLASES SUPERFAMILY PROTEIN"/>
    <property type="match status" value="1"/>
</dbReference>
<dbReference type="Proteomes" id="UP000550729">
    <property type="component" value="Unassembled WGS sequence"/>
</dbReference>
<dbReference type="SUPFAM" id="SSF53474">
    <property type="entry name" value="alpha/beta-Hydrolases"/>
    <property type="match status" value="1"/>
</dbReference>